<evidence type="ECO:0008006" key="4">
    <source>
        <dbReference type="Google" id="ProtNLM"/>
    </source>
</evidence>
<dbReference type="AlphaFoldDB" id="A0A9P7YDS2"/>
<evidence type="ECO:0000313" key="2">
    <source>
        <dbReference type="EMBL" id="KAG9231347.1"/>
    </source>
</evidence>
<evidence type="ECO:0000313" key="3">
    <source>
        <dbReference type="Proteomes" id="UP000824998"/>
    </source>
</evidence>
<dbReference type="OrthoDB" id="9977941at2759"/>
<proteinExistence type="predicted"/>
<name>A0A9P7YDS2_9HELO</name>
<dbReference type="Gene3D" id="2.120.10.30">
    <property type="entry name" value="TolB, C-terminal domain"/>
    <property type="match status" value="1"/>
</dbReference>
<feature type="chain" id="PRO_5040463624" description="SMP-30/Gluconolactonase/LRE-like region domain-containing protein" evidence="1">
    <location>
        <begin position="21"/>
        <end position="331"/>
    </location>
</feature>
<keyword evidence="1" id="KW-0732">Signal</keyword>
<dbReference type="EMBL" id="MU251607">
    <property type="protein sequence ID" value="KAG9231347.1"/>
    <property type="molecule type" value="Genomic_DNA"/>
</dbReference>
<comment type="caution">
    <text evidence="2">The sequence shown here is derived from an EMBL/GenBank/DDBJ whole genome shotgun (WGS) entry which is preliminary data.</text>
</comment>
<feature type="signal peptide" evidence="1">
    <location>
        <begin position="1"/>
        <end position="20"/>
    </location>
</feature>
<dbReference type="PANTHER" id="PTHR42060:SF1">
    <property type="entry name" value="NHL REPEAT-CONTAINING PROTEIN"/>
    <property type="match status" value="1"/>
</dbReference>
<sequence>MLLRTISLWLMPLLLGNVQSIRVKVSQEFPKGSEIENMALRPCGSVLANVYTTPTIFEVPVIPNAKPKLIYTFQNAKGVSSIAYSSTPDEYFVVTGNFSFQTFSPTPNSYAIHRLSFDKHTDKPTSRKLAQLDAIAQPNGITHVPNTPYVLIADCRAGFVFRFNPKTLELTKYFDHPLLKPVGDIVLFGVNGIKLSRGYLYFSNTNQQLVARIKASGKEASLVGNPEVVATGLPVDDFIVDNHNGDLYLTANGDSNTLSVVNKDTGLTPRILYGGLNSTDLLFPTAAIWAKRAEGQLLIVSNSGDGTQFITEEYTGGGRLNFVKVGRRLKQ</sequence>
<dbReference type="PANTHER" id="PTHR42060">
    <property type="entry name" value="NHL REPEAT-CONTAINING PROTEIN-RELATED"/>
    <property type="match status" value="1"/>
</dbReference>
<reference evidence="2" key="1">
    <citation type="journal article" date="2021" name="IMA Fungus">
        <title>Genomic characterization of three marine fungi, including Emericellopsis atlantica sp. nov. with signatures of a generalist lifestyle and marine biomass degradation.</title>
        <authorList>
            <person name="Hagestad O.C."/>
            <person name="Hou L."/>
            <person name="Andersen J.H."/>
            <person name="Hansen E.H."/>
            <person name="Altermark B."/>
            <person name="Li C."/>
            <person name="Kuhnert E."/>
            <person name="Cox R.J."/>
            <person name="Crous P.W."/>
            <person name="Spatafora J.W."/>
            <person name="Lail K."/>
            <person name="Amirebrahimi M."/>
            <person name="Lipzen A."/>
            <person name="Pangilinan J."/>
            <person name="Andreopoulos W."/>
            <person name="Hayes R.D."/>
            <person name="Ng V."/>
            <person name="Grigoriev I.V."/>
            <person name="Jackson S.A."/>
            <person name="Sutton T.D.S."/>
            <person name="Dobson A.D.W."/>
            <person name="Rama T."/>
        </authorList>
    </citation>
    <scope>NUCLEOTIDE SEQUENCE</scope>
    <source>
        <strain evidence="2">TRa018bII</strain>
    </source>
</reference>
<dbReference type="Proteomes" id="UP000824998">
    <property type="component" value="Unassembled WGS sequence"/>
</dbReference>
<evidence type="ECO:0000256" key="1">
    <source>
        <dbReference type="SAM" id="SignalP"/>
    </source>
</evidence>
<dbReference type="InterPro" id="IPR052998">
    <property type="entry name" value="Hetero-Diels-Alderase-like"/>
</dbReference>
<organism evidence="2 3">
    <name type="scientific">Amylocarpus encephaloides</name>
    <dbReference type="NCBI Taxonomy" id="45428"/>
    <lineage>
        <taxon>Eukaryota</taxon>
        <taxon>Fungi</taxon>
        <taxon>Dikarya</taxon>
        <taxon>Ascomycota</taxon>
        <taxon>Pezizomycotina</taxon>
        <taxon>Leotiomycetes</taxon>
        <taxon>Helotiales</taxon>
        <taxon>Helotiales incertae sedis</taxon>
        <taxon>Amylocarpus</taxon>
    </lineage>
</organism>
<dbReference type="SUPFAM" id="SSF63829">
    <property type="entry name" value="Calcium-dependent phosphotriesterase"/>
    <property type="match status" value="1"/>
</dbReference>
<dbReference type="InterPro" id="IPR011042">
    <property type="entry name" value="6-blade_b-propeller_TolB-like"/>
</dbReference>
<keyword evidence="3" id="KW-1185">Reference proteome</keyword>
<gene>
    <name evidence="2" type="ORF">BJ875DRAFT_469758</name>
</gene>
<protein>
    <recommendedName>
        <fullName evidence="4">SMP-30/Gluconolactonase/LRE-like region domain-containing protein</fullName>
    </recommendedName>
</protein>
<accession>A0A9P7YDS2</accession>